<evidence type="ECO:0000256" key="3">
    <source>
        <dbReference type="ARBA" id="ARBA00022475"/>
    </source>
</evidence>
<feature type="transmembrane region" description="Helical" evidence="7">
    <location>
        <begin position="62"/>
        <end position="82"/>
    </location>
</feature>
<feature type="transmembrane region" description="Helical" evidence="7">
    <location>
        <begin position="285"/>
        <end position="302"/>
    </location>
</feature>
<feature type="transmembrane region" description="Helical" evidence="7">
    <location>
        <begin position="177"/>
        <end position="199"/>
    </location>
</feature>
<evidence type="ECO:0000256" key="1">
    <source>
        <dbReference type="ARBA" id="ARBA00004651"/>
    </source>
</evidence>
<dbReference type="PROSITE" id="PS50850">
    <property type="entry name" value="MFS"/>
    <property type="match status" value="1"/>
</dbReference>
<protein>
    <submittedName>
        <fullName evidence="9">MFS transporter</fullName>
    </submittedName>
</protein>
<proteinExistence type="predicted"/>
<gene>
    <name evidence="9" type="ORF">IAQ67_11550</name>
</gene>
<dbReference type="AlphaFoldDB" id="A0A7H0YET1"/>
<feature type="domain" description="Major facilitator superfamily (MFS) profile" evidence="8">
    <location>
        <begin position="25"/>
        <end position="398"/>
    </location>
</feature>
<dbReference type="InterPro" id="IPR036259">
    <property type="entry name" value="MFS_trans_sf"/>
</dbReference>
<keyword evidence="2" id="KW-0813">Transport</keyword>
<keyword evidence="6 7" id="KW-0472">Membrane</keyword>
<dbReference type="InterPro" id="IPR011701">
    <property type="entry name" value="MFS"/>
</dbReference>
<feature type="transmembrane region" description="Helical" evidence="7">
    <location>
        <begin position="373"/>
        <end position="393"/>
    </location>
</feature>
<dbReference type="RefSeq" id="WP_190299245.1">
    <property type="nucleotide sequence ID" value="NZ_CP061172.1"/>
</dbReference>
<feature type="transmembrane region" description="Helical" evidence="7">
    <location>
        <begin position="308"/>
        <end position="328"/>
    </location>
</feature>
<dbReference type="CDD" id="cd17324">
    <property type="entry name" value="MFS_NepI_like"/>
    <property type="match status" value="1"/>
</dbReference>
<reference evidence="9 10" key="1">
    <citation type="submission" date="2020-09" db="EMBL/GenBank/DDBJ databases">
        <title>Characterization of Paenibacillus peoriae strain ZF390 with broad-spectrum antimicrobial activity as a potential biocontrol agent.</title>
        <authorList>
            <person name="Li L."/>
            <person name="Zhao Y."/>
            <person name="Li B."/>
            <person name="Xie X."/>
        </authorList>
    </citation>
    <scope>NUCLEOTIDE SEQUENCE [LARGE SCALE GENOMIC DNA]</scope>
    <source>
        <strain evidence="9 10">ZF390</strain>
    </source>
</reference>
<keyword evidence="5 7" id="KW-1133">Transmembrane helix</keyword>
<dbReference type="InterPro" id="IPR020846">
    <property type="entry name" value="MFS_dom"/>
</dbReference>
<evidence type="ECO:0000259" key="8">
    <source>
        <dbReference type="PROSITE" id="PS50850"/>
    </source>
</evidence>
<evidence type="ECO:0000256" key="7">
    <source>
        <dbReference type="SAM" id="Phobius"/>
    </source>
</evidence>
<feature type="transmembrane region" description="Helical" evidence="7">
    <location>
        <begin position="21"/>
        <end position="42"/>
    </location>
</feature>
<evidence type="ECO:0000313" key="9">
    <source>
        <dbReference type="EMBL" id="QNR69589.1"/>
    </source>
</evidence>
<feature type="transmembrane region" description="Helical" evidence="7">
    <location>
        <begin position="150"/>
        <end position="171"/>
    </location>
</feature>
<dbReference type="Gene3D" id="1.20.1250.20">
    <property type="entry name" value="MFS general substrate transporter like domains"/>
    <property type="match status" value="1"/>
</dbReference>
<dbReference type="GO" id="GO:0005886">
    <property type="term" value="C:plasma membrane"/>
    <property type="evidence" value="ECO:0007669"/>
    <property type="project" value="UniProtKB-SubCell"/>
</dbReference>
<dbReference type="InterPro" id="IPR050189">
    <property type="entry name" value="MFS_Efflux_Transporters"/>
</dbReference>
<dbReference type="PANTHER" id="PTHR43124">
    <property type="entry name" value="PURINE EFFLUX PUMP PBUE"/>
    <property type="match status" value="1"/>
</dbReference>
<dbReference type="EMBL" id="CP061172">
    <property type="protein sequence ID" value="QNR69589.1"/>
    <property type="molecule type" value="Genomic_DNA"/>
</dbReference>
<feature type="transmembrane region" description="Helical" evidence="7">
    <location>
        <begin position="255"/>
        <end position="278"/>
    </location>
</feature>
<sequence length="401" mass="42591">MSSNNSSTTAKIASSASSERFPWLGLLALAMTGFICIMTETIPAGLLPQISRGLYISEAMAGQLVTVYAIGSLVAAIPVAIVTRQWRRRPLLLLAICGFLVFNSVTAISSSYILTLAARLLAGVSAGVLWGMIGGYALRMVSATLKGRGMAVAMVGTPIALAIGVPAGTFLGNLMGWRSVFGIMSLLTVILIAWVLWKVPDYPGQSSDKQTSIYAVFLTPGIRPILMVVLTWMTAHNILYTYIAPFLASNGMGERVGLALAFFGIAALVGIWITGVFIDRRLRKLVLISLFSFVLISIAMSFSNSNVFMIYIIVTVWGLTFGGAATLLQTALAQAAGESKVDMVMPINTTVWNLAIAGGGMAGGILLETFGAGSFSWALFTLLFLALLVAWGGKKHSFPPQ</sequence>
<accession>A0A7H0YET1</accession>
<comment type="subcellular location">
    <subcellularLocation>
        <location evidence="1">Cell membrane</location>
        <topology evidence="1">Multi-pass membrane protein</topology>
    </subcellularLocation>
</comment>
<evidence type="ECO:0000313" key="10">
    <source>
        <dbReference type="Proteomes" id="UP000516384"/>
    </source>
</evidence>
<organism evidence="9 10">
    <name type="scientific">Paenibacillus peoriae</name>
    <dbReference type="NCBI Taxonomy" id="59893"/>
    <lineage>
        <taxon>Bacteria</taxon>
        <taxon>Bacillati</taxon>
        <taxon>Bacillota</taxon>
        <taxon>Bacilli</taxon>
        <taxon>Bacillales</taxon>
        <taxon>Paenibacillaceae</taxon>
        <taxon>Paenibacillus</taxon>
    </lineage>
</organism>
<keyword evidence="4 7" id="KW-0812">Transmembrane</keyword>
<name>A0A7H0YET1_9BACL</name>
<evidence type="ECO:0000256" key="5">
    <source>
        <dbReference type="ARBA" id="ARBA00022989"/>
    </source>
</evidence>
<evidence type="ECO:0000256" key="2">
    <source>
        <dbReference type="ARBA" id="ARBA00022448"/>
    </source>
</evidence>
<evidence type="ECO:0000256" key="6">
    <source>
        <dbReference type="ARBA" id="ARBA00023136"/>
    </source>
</evidence>
<dbReference type="Proteomes" id="UP000516384">
    <property type="component" value="Chromosome"/>
</dbReference>
<feature type="transmembrane region" description="Helical" evidence="7">
    <location>
        <begin position="349"/>
        <end position="367"/>
    </location>
</feature>
<dbReference type="PANTHER" id="PTHR43124:SF3">
    <property type="entry name" value="CHLORAMPHENICOL EFFLUX PUMP RV0191"/>
    <property type="match status" value="1"/>
</dbReference>
<keyword evidence="3" id="KW-1003">Cell membrane</keyword>
<dbReference type="Pfam" id="PF07690">
    <property type="entry name" value="MFS_1"/>
    <property type="match status" value="1"/>
</dbReference>
<dbReference type="GO" id="GO:0022857">
    <property type="term" value="F:transmembrane transporter activity"/>
    <property type="evidence" value="ECO:0007669"/>
    <property type="project" value="InterPro"/>
</dbReference>
<evidence type="ECO:0000256" key="4">
    <source>
        <dbReference type="ARBA" id="ARBA00022692"/>
    </source>
</evidence>
<feature type="transmembrane region" description="Helical" evidence="7">
    <location>
        <begin position="120"/>
        <end position="138"/>
    </location>
</feature>
<dbReference type="SUPFAM" id="SSF103473">
    <property type="entry name" value="MFS general substrate transporter"/>
    <property type="match status" value="1"/>
</dbReference>
<feature type="transmembrane region" description="Helical" evidence="7">
    <location>
        <begin position="211"/>
        <end position="235"/>
    </location>
</feature>
<feature type="transmembrane region" description="Helical" evidence="7">
    <location>
        <begin position="91"/>
        <end position="114"/>
    </location>
</feature>